<dbReference type="CDD" id="cd20071">
    <property type="entry name" value="SET_SMYD"/>
    <property type="match status" value="1"/>
</dbReference>
<proteinExistence type="predicted"/>
<evidence type="ECO:0000313" key="2">
    <source>
        <dbReference type="EMBL" id="EAU31053.1"/>
    </source>
</evidence>
<organism evidence="2 3">
    <name type="scientific">Aspergillus terreus (strain NIH 2624 / FGSC A1156)</name>
    <dbReference type="NCBI Taxonomy" id="341663"/>
    <lineage>
        <taxon>Eukaryota</taxon>
        <taxon>Fungi</taxon>
        <taxon>Dikarya</taxon>
        <taxon>Ascomycota</taxon>
        <taxon>Pezizomycotina</taxon>
        <taxon>Eurotiomycetes</taxon>
        <taxon>Eurotiomycetidae</taxon>
        <taxon>Eurotiales</taxon>
        <taxon>Aspergillaceae</taxon>
        <taxon>Aspergillus</taxon>
        <taxon>Aspergillus subgen. Circumdati</taxon>
    </lineage>
</organism>
<name>Q0CBL3_ASPTN</name>
<dbReference type="InterPro" id="IPR001214">
    <property type="entry name" value="SET_dom"/>
</dbReference>
<dbReference type="eggNOG" id="KOG2084">
    <property type="taxonomic scope" value="Eukaryota"/>
</dbReference>
<dbReference type="Gene3D" id="6.10.140.2220">
    <property type="match status" value="1"/>
</dbReference>
<dbReference type="SUPFAM" id="SSF82199">
    <property type="entry name" value="SET domain"/>
    <property type="match status" value="1"/>
</dbReference>
<dbReference type="InterPro" id="IPR046341">
    <property type="entry name" value="SET_dom_sf"/>
</dbReference>
<dbReference type="EMBL" id="CH476606">
    <property type="protein sequence ID" value="EAU31053.1"/>
    <property type="molecule type" value="Genomic_DNA"/>
</dbReference>
<dbReference type="Gene3D" id="1.10.220.160">
    <property type="match status" value="1"/>
</dbReference>
<dbReference type="Proteomes" id="UP000007963">
    <property type="component" value="Unassembled WGS sequence"/>
</dbReference>
<dbReference type="PANTHER" id="PTHR12197">
    <property type="entry name" value="HISTONE-LYSINE N-METHYLTRANSFERASE SMYD"/>
    <property type="match status" value="1"/>
</dbReference>
<dbReference type="OrthoDB" id="1028014at2759"/>
<feature type="domain" description="SET" evidence="1">
    <location>
        <begin position="252"/>
        <end position="295"/>
    </location>
</feature>
<dbReference type="InterPro" id="IPR050869">
    <property type="entry name" value="H3K4_H4K5_MeTrfase"/>
</dbReference>
<evidence type="ECO:0000259" key="1">
    <source>
        <dbReference type="Pfam" id="PF00856"/>
    </source>
</evidence>
<dbReference type="RefSeq" id="XP_001217507.1">
    <property type="nucleotide sequence ID" value="XM_001217506.1"/>
</dbReference>
<dbReference type="AlphaFoldDB" id="Q0CBL3"/>
<sequence length="349" mass="40362">MEERQLVLPIDVLDPQDADVYVHPSIYHSYEQHRGRYSRVSASVRAGTVVFADAPYALIPTVDPTSKGSLICSNLMCRRQVKWDLECVTCPNDCIRDVVWCNSACRIQDQARHDFECSWLKKHGVTLRQREGEYDFCMLWLVVRLVAARRLEMEYDPTSHERYGWEDRFKRGWQAIEEFSTNRHLWPDATIQHWEYLIQTYLRNFPGFPGPTELLGLICREEINSFGLYPGITGTLPPGQQRKRGQQYGLGCYPRATMLNHSCVPNLNRASDDRGRMVITANQDIAADKECTISYFDLVEHADLEDRQRLTHEMFLFSCTCQRCLVEADKGSMPTTGRYDTLVCNGERQ</sequence>
<dbReference type="GeneID" id="4323123"/>
<protein>
    <recommendedName>
        <fullName evidence="1">SET domain-containing protein</fullName>
    </recommendedName>
</protein>
<dbReference type="OMA" id="LWIIVRM"/>
<gene>
    <name evidence="2" type="ORF">ATEG_08921</name>
</gene>
<dbReference type="Pfam" id="PF00856">
    <property type="entry name" value="SET"/>
    <property type="match status" value="1"/>
</dbReference>
<dbReference type="HOGENOM" id="CLU_070656_0_0_1"/>
<accession>Q0CBL3</accession>
<dbReference type="PANTHER" id="PTHR12197:SF292">
    <property type="entry name" value="SET DOMAIN-CONTAINING PROTEIN"/>
    <property type="match status" value="1"/>
</dbReference>
<dbReference type="STRING" id="341663.Q0CBL3"/>
<reference evidence="3" key="1">
    <citation type="submission" date="2005-09" db="EMBL/GenBank/DDBJ databases">
        <title>Annotation of the Aspergillus terreus NIH2624 genome.</title>
        <authorList>
            <person name="Birren B.W."/>
            <person name="Lander E.S."/>
            <person name="Galagan J.E."/>
            <person name="Nusbaum C."/>
            <person name="Devon K."/>
            <person name="Henn M."/>
            <person name="Ma L.-J."/>
            <person name="Jaffe D.B."/>
            <person name="Butler J."/>
            <person name="Alvarez P."/>
            <person name="Gnerre S."/>
            <person name="Grabherr M."/>
            <person name="Kleber M."/>
            <person name="Mauceli E.W."/>
            <person name="Brockman W."/>
            <person name="Rounsley S."/>
            <person name="Young S.K."/>
            <person name="LaButti K."/>
            <person name="Pushparaj V."/>
            <person name="DeCaprio D."/>
            <person name="Crawford M."/>
            <person name="Koehrsen M."/>
            <person name="Engels R."/>
            <person name="Montgomery P."/>
            <person name="Pearson M."/>
            <person name="Howarth C."/>
            <person name="Larson L."/>
            <person name="Luoma S."/>
            <person name="White J."/>
            <person name="Alvarado L."/>
            <person name="Kodira C.D."/>
            <person name="Zeng Q."/>
            <person name="Oleary S."/>
            <person name="Yandava C."/>
            <person name="Denning D.W."/>
            <person name="Nierman W.C."/>
            <person name="Milne T."/>
            <person name="Madden K."/>
        </authorList>
    </citation>
    <scope>NUCLEOTIDE SEQUENCE [LARGE SCALE GENOMIC DNA]</scope>
    <source>
        <strain evidence="3">NIH 2624 / FGSC A1156</strain>
    </source>
</reference>
<evidence type="ECO:0000313" key="3">
    <source>
        <dbReference type="Proteomes" id="UP000007963"/>
    </source>
</evidence>
<dbReference type="VEuPathDB" id="FungiDB:ATEG_08921"/>
<dbReference type="Gene3D" id="2.170.270.10">
    <property type="entry name" value="SET domain"/>
    <property type="match status" value="1"/>
</dbReference>